<evidence type="ECO:0000313" key="2">
    <source>
        <dbReference type="Proteomes" id="UP000229901"/>
    </source>
</evidence>
<dbReference type="Proteomes" id="UP000229901">
    <property type="component" value="Unassembled WGS sequence"/>
</dbReference>
<evidence type="ECO:0000313" key="1">
    <source>
        <dbReference type="EMBL" id="PIR94269.1"/>
    </source>
</evidence>
<sequence length="105" mass="12215">MLKPSIWVTDDFFGCMPKCRWKGHLSFTRIEANQVRKYLDNLQLCVALKDRGLAHSIARVLGIRCCDIDVLPKHKEWLGQSILVAKQKFEATDQFDLFWVTIYAD</sequence>
<dbReference type="EMBL" id="PFAP01000011">
    <property type="protein sequence ID" value="PIR94269.1"/>
    <property type="molecule type" value="Genomic_DNA"/>
</dbReference>
<dbReference type="AlphaFoldDB" id="A0A2H0V789"/>
<proteinExistence type="predicted"/>
<comment type="caution">
    <text evidence="1">The sequence shown here is derived from an EMBL/GenBank/DDBJ whole genome shotgun (WGS) entry which is preliminary data.</text>
</comment>
<gene>
    <name evidence="1" type="ORF">COT97_02140</name>
</gene>
<name>A0A2H0V789_9BACT</name>
<reference evidence="2" key="1">
    <citation type="submission" date="2017-09" db="EMBL/GenBank/DDBJ databases">
        <title>Depth-based differentiation of microbial function through sediment-hosted aquifers and enrichment of novel symbionts in the deep terrestrial subsurface.</title>
        <authorList>
            <person name="Probst A.J."/>
            <person name="Ladd B."/>
            <person name="Jarett J.K."/>
            <person name="Geller-Mcgrath D.E."/>
            <person name="Sieber C.M.K."/>
            <person name="Emerson J.B."/>
            <person name="Anantharaman K."/>
            <person name="Thomas B.C."/>
            <person name="Malmstrom R."/>
            <person name="Stieglmeier M."/>
            <person name="Klingl A."/>
            <person name="Woyke T."/>
            <person name="Ryan C.M."/>
            <person name="Banfield J.F."/>
        </authorList>
    </citation>
    <scope>NUCLEOTIDE SEQUENCE [LARGE SCALE GENOMIC DNA]</scope>
</reference>
<protein>
    <submittedName>
        <fullName evidence="1">Uncharacterized protein</fullName>
    </submittedName>
</protein>
<accession>A0A2H0V789</accession>
<organism evidence="1 2">
    <name type="scientific">Candidatus Falkowbacteria bacterium CG10_big_fil_rev_8_21_14_0_10_39_11</name>
    <dbReference type="NCBI Taxonomy" id="1974565"/>
    <lineage>
        <taxon>Bacteria</taxon>
        <taxon>Candidatus Falkowiibacteriota</taxon>
    </lineage>
</organism>